<dbReference type="AlphaFoldDB" id="A0A364KTY4"/>
<evidence type="ECO:0000313" key="3">
    <source>
        <dbReference type="Proteomes" id="UP000249363"/>
    </source>
</evidence>
<organism evidence="2 3">
    <name type="scientific">Talaromyces amestolkiae</name>
    <dbReference type="NCBI Taxonomy" id="1196081"/>
    <lineage>
        <taxon>Eukaryota</taxon>
        <taxon>Fungi</taxon>
        <taxon>Dikarya</taxon>
        <taxon>Ascomycota</taxon>
        <taxon>Pezizomycotina</taxon>
        <taxon>Eurotiomycetes</taxon>
        <taxon>Eurotiomycetidae</taxon>
        <taxon>Eurotiales</taxon>
        <taxon>Trichocomaceae</taxon>
        <taxon>Talaromyces</taxon>
        <taxon>Talaromyces sect. Talaromyces</taxon>
    </lineage>
</organism>
<evidence type="ECO:0000313" key="2">
    <source>
        <dbReference type="EMBL" id="RAO67017.1"/>
    </source>
</evidence>
<dbReference type="OrthoDB" id="4526763at2759"/>
<dbReference type="Proteomes" id="UP000249363">
    <property type="component" value="Unassembled WGS sequence"/>
</dbReference>
<gene>
    <name evidence="2" type="ORF">BHQ10_003029</name>
</gene>
<dbReference type="EMBL" id="MIKG01000004">
    <property type="protein sequence ID" value="RAO67017.1"/>
    <property type="molecule type" value="Genomic_DNA"/>
</dbReference>
<reference evidence="2 3" key="1">
    <citation type="journal article" date="2017" name="Biotechnol. Biofuels">
        <title>Differential beta-glucosidase expression as a function of carbon source availability in Talaromyces amestolkiae: a genomic and proteomic approach.</title>
        <authorList>
            <person name="de Eugenio L.I."/>
            <person name="Mendez-Liter J.A."/>
            <person name="Nieto-Dominguez M."/>
            <person name="Alonso L."/>
            <person name="Gil-Munoz J."/>
            <person name="Barriuso J."/>
            <person name="Prieto A."/>
            <person name="Martinez M.J."/>
        </authorList>
    </citation>
    <scope>NUCLEOTIDE SEQUENCE [LARGE SCALE GENOMIC DNA]</scope>
    <source>
        <strain evidence="2 3">CIB</strain>
    </source>
</reference>
<accession>A0A364KTY4</accession>
<name>A0A364KTY4_TALAM</name>
<proteinExistence type="predicted"/>
<feature type="region of interest" description="Disordered" evidence="1">
    <location>
        <begin position="255"/>
        <end position="382"/>
    </location>
</feature>
<comment type="caution">
    <text evidence="2">The sequence shown here is derived from an EMBL/GenBank/DDBJ whole genome shotgun (WGS) entry which is preliminary data.</text>
</comment>
<dbReference type="GeneID" id="63792245"/>
<protein>
    <submittedName>
        <fullName evidence="2">Uncharacterized protein</fullName>
    </submittedName>
</protein>
<sequence>MNRNPSIDAVLYANQHNLSSDSFRQLSEVPQERAQGTVHLKYYRDVRTIKHEHLAIEEGSLVMSIAPYFTNLSQQLTRSDEFELRIGEVYVVSHMYADMWALCVRLRNSEGVADVKIDDLKDSPNIKFIPLCAVTLASNFSAFYRRCASYRDNPPYTRFFPAGGSLITPPRRKESLLVSRKYFTECTHQISFSLPPIVYTLCHAPRKMQAGLAYEPLDYGTESQKEETAAEAAVDDHKQQHGTLRQRFWAMFAERESKSSDKGKQPEVSPSNDGLGSGGKTIHTKSTESPPDHDHDMDAAVVKAKRPEVSQKNAGPESGGKMSHPKSTEVSKDHDQDAARDDSEDRAGNATGNGNNVSKRKSVRNFFSRSMRIKNGDTGVEV</sequence>
<feature type="compositionally biased region" description="Basic and acidic residues" evidence="1">
    <location>
        <begin position="255"/>
        <end position="265"/>
    </location>
</feature>
<feature type="compositionally biased region" description="Basic and acidic residues" evidence="1">
    <location>
        <begin position="326"/>
        <end position="347"/>
    </location>
</feature>
<evidence type="ECO:0000256" key="1">
    <source>
        <dbReference type="SAM" id="MobiDB-lite"/>
    </source>
</evidence>
<dbReference type="RefSeq" id="XP_040731533.1">
    <property type="nucleotide sequence ID" value="XM_040875240.1"/>
</dbReference>
<keyword evidence="3" id="KW-1185">Reference proteome</keyword>